<protein>
    <submittedName>
        <fullName evidence="2">Uncharacterized protein</fullName>
    </submittedName>
</protein>
<dbReference type="Proteomes" id="UP000828390">
    <property type="component" value="Unassembled WGS sequence"/>
</dbReference>
<keyword evidence="3" id="KW-1185">Reference proteome</keyword>
<evidence type="ECO:0000313" key="3">
    <source>
        <dbReference type="Proteomes" id="UP000828390"/>
    </source>
</evidence>
<keyword evidence="1" id="KW-0472">Membrane</keyword>
<evidence type="ECO:0000313" key="2">
    <source>
        <dbReference type="EMBL" id="KAH3712978.1"/>
    </source>
</evidence>
<reference evidence="2" key="2">
    <citation type="submission" date="2020-11" db="EMBL/GenBank/DDBJ databases">
        <authorList>
            <person name="McCartney M.A."/>
            <person name="Auch B."/>
            <person name="Kono T."/>
            <person name="Mallez S."/>
            <person name="Becker A."/>
            <person name="Gohl D.M."/>
            <person name="Silverstein K.A.T."/>
            <person name="Koren S."/>
            <person name="Bechman K.B."/>
            <person name="Herman A."/>
            <person name="Abrahante J.E."/>
            <person name="Garbe J."/>
        </authorList>
    </citation>
    <scope>NUCLEOTIDE SEQUENCE</scope>
    <source>
        <strain evidence="2">Duluth1</strain>
        <tissue evidence="2">Whole animal</tissue>
    </source>
</reference>
<proteinExistence type="predicted"/>
<sequence>MTYIPYSSSTLLDTYQALILISDYIPSVGNASTTIIETTFNNTTAFGSEQEASSLLQLTAVPYILSAIAAILLLFFLAIYSKDRIKRSMNRLGQRLCQQHLKYGIQEENKKTEVQDLLGIHTQQDRLPSKPTGSP</sequence>
<organism evidence="2 3">
    <name type="scientific">Dreissena polymorpha</name>
    <name type="common">Zebra mussel</name>
    <name type="synonym">Mytilus polymorpha</name>
    <dbReference type="NCBI Taxonomy" id="45954"/>
    <lineage>
        <taxon>Eukaryota</taxon>
        <taxon>Metazoa</taxon>
        <taxon>Spiralia</taxon>
        <taxon>Lophotrochozoa</taxon>
        <taxon>Mollusca</taxon>
        <taxon>Bivalvia</taxon>
        <taxon>Autobranchia</taxon>
        <taxon>Heteroconchia</taxon>
        <taxon>Euheterodonta</taxon>
        <taxon>Imparidentia</taxon>
        <taxon>Neoheterodontei</taxon>
        <taxon>Myida</taxon>
        <taxon>Dreissenoidea</taxon>
        <taxon>Dreissenidae</taxon>
        <taxon>Dreissena</taxon>
    </lineage>
</organism>
<name>A0A9D4HC55_DREPO</name>
<feature type="transmembrane region" description="Helical" evidence="1">
    <location>
        <begin position="60"/>
        <end position="81"/>
    </location>
</feature>
<dbReference type="AlphaFoldDB" id="A0A9D4HC55"/>
<keyword evidence="1" id="KW-1133">Transmembrane helix</keyword>
<keyword evidence="1" id="KW-0812">Transmembrane</keyword>
<accession>A0A9D4HC55</accession>
<gene>
    <name evidence="2" type="ORF">DPMN_072740</name>
</gene>
<dbReference type="EMBL" id="JAIWYP010000014">
    <property type="protein sequence ID" value="KAH3712978.1"/>
    <property type="molecule type" value="Genomic_DNA"/>
</dbReference>
<evidence type="ECO:0000256" key="1">
    <source>
        <dbReference type="SAM" id="Phobius"/>
    </source>
</evidence>
<comment type="caution">
    <text evidence="2">The sequence shown here is derived from an EMBL/GenBank/DDBJ whole genome shotgun (WGS) entry which is preliminary data.</text>
</comment>
<reference evidence="2" key="1">
    <citation type="journal article" date="2019" name="bioRxiv">
        <title>The Genome of the Zebra Mussel, Dreissena polymorpha: A Resource for Invasive Species Research.</title>
        <authorList>
            <person name="McCartney M.A."/>
            <person name="Auch B."/>
            <person name="Kono T."/>
            <person name="Mallez S."/>
            <person name="Zhang Y."/>
            <person name="Obille A."/>
            <person name="Becker A."/>
            <person name="Abrahante J.E."/>
            <person name="Garbe J."/>
            <person name="Badalamenti J.P."/>
            <person name="Herman A."/>
            <person name="Mangelson H."/>
            <person name="Liachko I."/>
            <person name="Sullivan S."/>
            <person name="Sone E.D."/>
            <person name="Koren S."/>
            <person name="Silverstein K.A.T."/>
            <person name="Beckman K.B."/>
            <person name="Gohl D.M."/>
        </authorList>
    </citation>
    <scope>NUCLEOTIDE SEQUENCE</scope>
    <source>
        <strain evidence="2">Duluth1</strain>
        <tissue evidence="2">Whole animal</tissue>
    </source>
</reference>